<gene>
    <name evidence="2" type="ORF">VMCG_01466</name>
</gene>
<sequence>MHFPFCTSKRHAHKKGKNTDKQDPQQQREQAHVALNFTPTPQGQVETERLLSGDPNAVNDLKSLLARAERRSRQVPRLNLNVRATDKFLQGSPEAIEDLLREQQLAEARVKKAAGRQRLGLSLMGDASLVGDSFEHSLREWCADGLSSSAKVKDEGECRGHWQIHYCPGGEGCNAKYPRPSASDGLPVTAEDAQRQTNQQLPNEGFEEEDDFPFDDHFADEEEYRQSLHEVTVFAVTPSRARAIVIPARTPTLSRKRGQSSLRELSSAVPSQAAPSERWSTQARTGSRESLMDNPEGEKAPDGNDVPEGLGARRSVRISMVAGPLSGPPAAPLPPSPPAPGSLRYSWPLPFAEVAERGVL</sequence>
<proteinExistence type="predicted"/>
<protein>
    <submittedName>
        <fullName evidence="2">Uncharacterized protein</fullName>
    </submittedName>
</protein>
<feature type="compositionally biased region" description="Polar residues" evidence="1">
    <location>
        <begin position="259"/>
        <end position="285"/>
    </location>
</feature>
<feature type="compositionally biased region" description="Basic and acidic residues" evidence="1">
    <location>
        <begin position="286"/>
        <end position="302"/>
    </location>
</feature>
<organism evidence="2 3">
    <name type="scientific">Cytospora schulzeri</name>
    <dbReference type="NCBI Taxonomy" id="448051"/>
    <lineage>
        <taxon>Eukaryota</taxon>
        <taxon>Fungi</taxon>
        <taxon>Dikarya</taxon>
        <taxon>Ascomycota</taxon>
        <taxon>Pezizomycotina</taxon>
        <taxon>Sordariomycetes</taxon>
        <taxon>Sordariomycetidae</taxon>
        <taxon>Diaporthales</taxon>
        <taxon>Cytosporaceae</taxon>
        <taxon>Cytospora</taxon>
    </lineage>
</organism>
<dbReference type="EMBL" id="LKEA01000002">
    <property type="protein sequence ID" value="ROW11225.1"/>
    <property type="molecule type" value="Genomic_DNA"/>
</dbReference>
<name>A0A423X5L8_9PEZI</name>
<feature type="region of interest" description="Disordered" evidence="1">
    <location>
        <begin position="252"/>
        <end position="344"/>
    </location>
</feature>
<evidence type="ECO:0000256" key="1">
    <source>
        <dbReference type="SAM" id="MobiDB-lite"/>
    </source>
</evidence>
<dbReference type="Proteomes" id="UP000283895">
    <property type="component" value="Unassembled WGS sequence"/>
</dbReference>
<comment type="caution">
    <text evidence="2">The sequence shown here is derived from an EMBL/GenBank/DDBJ whole genome shotgun (WGS) entry which is preliminary data.</text>
</comment>
<dbReference type="OrthoDB" id="5234736at2759"/>
<evidence type="ECO:0000313" key="3">
    <source>
        <dbReference type="Proteomes" id="UP000283895"/>
    </source>
</evidence>
<keyword evidence="3" id="KW-1185">Reference proteome</keyword>
<evidence type="ECO:0000313" key="2">
    <source>
        <dbReference type="EMBL" id="ROW11225.1"/>
    </source>
</evidence>
<dbReference type="AlphaFoldDB" id="A0A423X5L8"/>
<feature type="region of interest" description="Disordered" evidence="1">
    <location>
        <begin position="182"/>
        <end position="210"/>
    </location>
</feature>
<accession>A0A423X5L8</accession>
<feature type="region of interest" description="Disordered" evidence="1">
    <location>
        <begin position="1"/>
        <end position="29"/>
    </location>
</feature>
<feature type="compositionally biased region" description="Pro residues" evidence="1">
    <location>
        <begin position="326"/>
        <end position="340"/>
    </location>
</feature>
<reference evidence="2 3" key="1">
    <citation type="submission" date="2015-09" db="EMBL/GenBank/DDBJ databases">
        <title>Host preference determinants of Valsa canker pathogens revealed by comparative genomics.</title>
        <authorList>
            <person name="Yin Z."/>
            <person name="Huang L."/>
        </authorList>
    </citation>
    <scope>NUCLEOTIDE SEQUENCE [LARGE SCALE GENOMIC DNA]</scope>
    <source>
        <strain evidence="2 3">03-1</strain>
    </source>
</reference>